<reference evidence="2" key="1">
    <citation type="submission" date="2023-03" db="UniProtKB">
        <authorList>
            <consortium name="EnsemblPlants"/>
        </authorList>
    </citation>
    <scope>IDENTIFICATION</scope>
</reference>
<feature type="compositionally biased region" description="Basic and acidic residues" evidence="1">
    <location>
        <begin position="42"/>
        <end position="61"/>
    </location>
</feature>
<dbReference type="Gramene" id="MELO3C024897.2.1">
    <property type="protein sequence ID" value="MELO3C024897.2.1"/>
    <property type="gene ID" value="MELO3C024897.2"/>
</dbReference>
<protein>
    <submittedName>
        <fullName evidence="2">Uncharacterized protein</fullName>
    </submittedName>
</protein>
<name>A0A9I9DWF1_CUCME</name>
<sequence length="70" mass="7934">PEIQGSVSSEASKKGKHITEVPVESTKFNKEMRLSSLQNPRTQDERNKKEEVRQLPKEKGVKSKQNNEVG</sequence>
<feature type="region of interest" description="Disordered" evidence="1">
    <location>
        <begin position="1"/>
        <end position="70"/>
    </location>
</feature>
<feature type="compositionally biased region" description="Polar residues" evidence="1">
    <location>
        <begin position="1"/>
        <end position="10"/>
    </location>
</feature>
<evidence type="ECO:0000313" key="2">
    <source>
        <dbReference type="EnsemblPlants" id="MELO3C024897.2.1"/>
    </source>
</evidence>
<evidence type="ECO:0000256" key="1">
    <source>
        <dbReference type="SAM" id="MobiDB-lite"/>
    </source>
</evidence>
<dbReference type="AlphaFoldDB" id="A0A9I9DWF1"/>
<dbReference type="EnsemblPlants" id="MELO3C024897.2.1">
    <property type="protein sequence ID" value="MELO3C024897.2.1"/>
    <property type="gene ID" value="MELO3C024897.2"/>
</dbReference>
<organism evidence="2">
    <name type="scientific">Cucumis melo</name>
    <name type="common">Muskmelon</name>
    <dbReference type="NCBI Taxonomy" id="3656"/>
    <lineage>
        <taxon>Eukaryota</taxon>
        <taxon>Viridiplantae</taxon>
        <taxon>Streptophyta</taxon>
        <taxon>Embryophyta</taxon>
        <taxon>Tracheophyta</taxon>
        <taxon>Spermatophyta</taxon>
        <taxon>Magnoliopsida</taxon>
        <taxon>eudicotyledons</taxon>
        <taxon>Gunneridae</taxon>
        <taxon>Pentapetalae</taxon>
        <taxon>rosids</taxon>
        <taxon>fabids</taxon>
        <taxon>Cucurbitales</taxon>
        <taxon>Cucurbitaceae</taxon>
        <taxon>Benincaseae</taxon>
        <taxon>Cucumis</taxon>
    </lineage>
</organism>
<proteinExistence type="predicted"/>
<accession>A0A9I9DWF1</accession>